<feature type="transmembrane region" description="Helical" evidence="6">
    <location>
        <begin position="90"/>
        <end position="108"/>
    </location>
</feature>
<proteinExistence type="predicted"/>
<evidence type="ECO:0000313" key="8">
    <source>
        <dbReference type="EMBL" id="CDL83937.1"/>
    </source>
</evidence>
<evidence type="ECO:0000313" key="9">
    <source>
        <dbReference type="Proteomes" id="UP000019202"/>
    </source>
</evidence>
<evidence type="ECO:0000256" key="1">
    <source>
        <dbReference type="ARBA" id="ARBA00004651"/>
    </source>
</evidence>
<dbReference type="Proteomes" id="UP000019202">
    <property type="component" value="Unassembled WGS sequence"/>
</dbReference>
<accession>W1IZN9</accession>
<evidence type="ECO:0000259" key="7">
    <source>
        <dbReference type="PROSITE" id="PS50850"/>
    </source>
</evidence>
<gene>
    <name evidence="8" type="ORF">XSR1_390028</name>
</gene>
<evidence type="ECO:0000256" key="3">
    <source>
        <dbReference type="ARBA" id="ARBA00022692"/>
    </source>
</evidence>
<dbReference type="InterPro" id="IPR050189">
    <property type="entry name" value="MFS_Efflux_Transporters"/>
</dbReference>
<dbReference type="PROSITE" id="PS50850">
    <property type="entry name" value="MFS"/>
    <property type="match status" value="1"/>
</dbReference>
<dbReference type="PANTHER" id="PTHR43124:SF8">
    <property type="entry name" value="INNER MEMBRANE TRANSPORT PROTEIN YDHP"/>
    <property type="match status" value="1"/>
</dbReference>
<sequence length="167" mass="18080">MEKMQSEGVNHYHAVTKQKTIPFAIYILTIGIFSMVTSEFQVTGMVSIMAHNLNVSISQISYLVSLYSLSMAFGGPLLATGLLKTPPKNALIILYVIFIAAEMLGALANSYSMLVVARLITGSSGRCLFWCRTCNLYRTCLRSTTGMGYFSGAGRYYGGNDSGVANG</sequence>
<dbReference type="InterPro" id="IPR011701">
    <property type="entry name" value="MFS"/>
</dbReference>
<feature type="transmembrane region" description="Helical" evidence="6">
    <location>
        <begin position="60"/>
        <end position="83"/>
    </location>
</feature>
<dbReference type="Pfam" id="PF07690">
    <property type="entry name" value="MFS_1"/>
    <property type="match status" value="1"/>
</dbReference>
<dbReference type="PANTHER" id="PTHR43124">
    <property type="entry name" value="PURINE EFFLUX PUMP PBUE"/>
    <property type="match status" value="1"/>
</dbReference>
<dbReference type="AlphaFoldDB" id="W1IZN9"/>
<dbReference type="RefSeq" id="WP_244431821.1">
    <property type="nucleotide sequence ID" value="NZ_CAWLWS010000098.1"/>
</dbReference>
<keyword evidence="3 6" id="KW-0812">Transmembrane</keyword>
<keyword evidence="5 6" id="KW-0472">Membrane</keyword>
<comment type="caution">
    <text evidence="8">The sequence shown here is derived from an EMBL/GenBank/DDBJ whole genome shotgun (WGS) entry which is preliminary data.</text>
</comment>
<keyword evidence="2" id="KW-1003">Cell membrane</keyword>
<dbReference type="GO" id="GO:0022857">
    <property type="term" value="F:transmembrane transporter activity"/>
    <property type="evidence" value="ECO:0007669"/>
    <property type="project" value="InterPro"/>
</dbReference>
<evidence type="ECO:0000256" key="4">
    <source>
        <dbReference type="ARBA" id="ARBA00022989"/>
    </source>
</evidence>
<keyword evidence="9" id="KW-1185">Reference proteome</keyword>
<dbReference type="InterPro" id="IPR036259">
    <property type="entry name" value="MFS_trans_sf"/>
</dbReference>
<reference evidence="8" key="1">
    <citation type="submission" date="2013-11" db="EMBL/GenBank/DDBJ databases">
        <title>Draft genome sequence and annotation of the entomopathogenic bacteria, Xenorhabdus cabanillasi strain JM26 and Xenorhabdus szentirmai strain DSM 16338.</title>
        <authorList>
            <person name="Gualtieri M."/>
            <person name="Ogier J.C."/>
            <person name="Pages S."/>
            <person name="Givaudan A."/>
            <person name="Gaudriault S."/>
        </authorList>
    </citation>
    <scope>NUCLEOTIDE SEQUENCE [LARGE SCALE GENOMIC DNA]</scope>
    <source>
        <strain evidence="8">DSM 16338</strain>
    </source>
</reference>
<dbReference type="InterPro" id="IPR020846">
    <property type="entry name" value="MFS_dom"/>
</dbReference>
<evidence type="ECO:0000256" key="5">
    <source>
        <dbReference type="ARBA" id="ARBA00023136"/>
    </source>
</evidence>
<name>W1IZN9_9GAMM</name>
<evidence type="ECO:0000256" key="2">
    <source>
        <dbReference type="ARBA" id="ARBA00022475"/>
    </source>
</evidence>
<protein>
    <recommendedName>
        <fullName evidence="7">Major facilitator superfamily (MFS) profile domain-containing protein</fullName>
    </recommendedName>
</protein>
<feature type="domain" description="Major facilitator superfamily (MFS) profile" evidence="7">
    <location>
        <begin position="24"/>
        <end position="167"/>
    </location>
</feature>
<dbReference type="STRING" id="1427518.XSR1_390028"/>
<dbReference type="GO" id="GO:0005886">
    <property type="term" value="C:plasma membrane"/>
    <property type="evidence" value="ECO:0007669"/>
    <property type="project" value="UniProtKB-SubCell"/>
</dbReference>
<feature type="transmembrane region" description="Helical" evidence="6">
    <location>
        <begin position="21"/>
        <end position="40"/>
    </location>
</feature>
<evidence type="ECO:0000256" key="6">
    <source>
        <dbReference type="SAM" id="Phobius"/>
    </source>
</evidence>
<dbReference type="SUPFAM" id="SSF103473">
    <property type="entry name" value="MFS general substrate transporter"/>
    <property type="match status" value="1"/>
</dbReference>
<dbReference type="Gene3D" id="1.20.1250.20">
    <property type="entry name" value="MFS general substrate transporter like domains"/>
    <property type="match status" value="1"/>
</dbReference>
<comment type="subcellular location">
    <subcellularLocation>
        <location evidence="1">Cell membrane</location>
        <topology evidence="1">Multi-pass membrane protein</topology>
    </subcellularLocation>
</comment>
<organism evidence="8 9">
    <name type="scientific">Xenorhabdus szentirmaii DSM 16338</name>
    <dbReference type="NCBI Taxonomy" id="1427518"/>
    <lineage>
        <taxon>Bacteria</taxon>
        <taxon>Pseudomonadati</taxon>
        <taxon>Pseudomonadota</taxon>
        <taxon>Gammaproteobacteria</taxon>
        <taxon>Enterobacterales</taxon>
        <taxon>Morganellaceae</taxon>
        <taxon>Xenorhabdus</taxon>
    </lineage>
</organism>
<dbReference type="EMBL" id="CBXF010000098">
    <property type="protein sequence ID" value="CDL83937.1"/>
    <property type="molecule type" value="Genomic_DNA"/>
</dbReference>
<keyword evidence="4 6" id="KW-1133">Transmembrane helix</keyword>